<dbReference type="PANTHER" id="PTHR45138">
    <property type="entry name" value="REGULATORY COMPONENTS OF SENSORY TRANSDUCTION SYSTEM"/>
    <property type="match status" value="1"/>
</dbReference>
<dbReference type="InterPro" id="IPR050469">
    <property type="entry name" value="Diguanylate_Cyclase"/>
</dbReference>
<sequence>MHLIIANLTYQWLGPAVLVSAGLAFLTLYVFDTRQVSALRLSGAYVVAAVGFAQIMLVGGDLRMANHSIVQSCLFLSHFLLVWGVFTLYRRSFPWLLFGSAALVAMILIVYTNFDGSMFWLRVTTANAFMAFVYAICGLQAWRLRSHRVDAVIAAIFLVQVALTTGRVLQLYLPGAETMTPENFGSAYFAAAVQTSNALFAIGIGMALFARYCVAVLVRLNRLAETDPLTGLLNRRAFEAAAEALRVASAPLPTGLIICDIDHFKQVNDTHGHDAGDTALVAFAGLIQRVAGAKAVCTRLGGEEFCVLLADSSGEMTRLAATRLRVATETLRIATGGRPLQMTASFGYCELSPDADLRAAMAAVDAAVYQAKRDGRNLVRVAELKPAVGPGEMLVLDPTRATG</sequence>
<dbReference type="GO" id="GO:0052621">
    <property type="term" value="F:diguanylate cyclase activity"/>
    <property type="evidence" value="ECO:0007669"/>
    <property type="project" value="UniProtKB-EC"/>
</dbReference>
<evidence type="ECO:0000256" key="2">
    <source>
        <dbReference type="ARBA" id="ARBA00034247"/>
    </source>
</evidence>
<comment type="catalytic activity">
    <reaction evidence="2">
        <text>2 GTP = 3',3'-c-di-GMP + 2 diphosphate</text>
        <dbReference type="Rhea" id="RHEA:24898"/>
        <dbReference type="ChEBI" id="CHEBI:33019"/>
        <dbReference type="ChEBI" id="CHEBI:37565"/>
        <dbReference type="ChEBI" id="CHEBI:58805"/>
        <dbReference type="EC" id="2.7.7.65"/>
    </reaction>
</comment>
<keyword evidence="3" id="KW-0472">Membrane</keyword>
<name>A0A317PGL4_9HYPH</name>
<gene>
    <name evidence="5" type="ORF">DFR52_105164</name>
</gene>
<feature type="transmembrane region" description="Helical" evidence="3">
    <location>
        <begin position="12"/>
        <end position="31"/>
    </location>
</feature>
<dbReference type="PANTHER" id="PTHR45138:SF9">
    <property type="entry name" value="DIGUANYLATE CYCLASE DGCM-RELATED"/>
    <property type="match status" value="1"/>
</dbReference>
<comment type="caution">
    <text evidence="5">The sequence shown here is derived from an EMBL/GenBank/DDBJ whole genome shotgun (WGS) entry which is preliminary data.</text>
</comment>
<organism evidence="5 6">
    <name type="scientific">Hoeflea marina</name>
    <dbReference type="NCBI Taxonomy" id="274592"/>
    <lineage>
        <taxon>Bacteria</taxon>
        <taxon>Pseudomonadati</taxon>
        <taxon>Pseudomonadota</taxon>
        <taxon>Alphaproteobacteria</taxon>
        <taxon>Hyphomicrobiales</taxon>
        <taxon>Rhizobiaceae</taxon>
        <taxon>Hoeflea</taxon>
    </lineage>
</organism>
<feature type="transmembrane region" description="Helical" evidence="3">
    <location>
        <begin position="151"/>
        <end position="173"/>
    </location>
</feature>
<accession>A0A317PGL4</accession>
<evidence type="ECO:0000256" key="1">
    <source>
        <dbReference type="ARBA" id="ARBA00012528"/>
    </source>
</evidence>
<dbReference type="AlphaFoldDB" id="A0A317PGL4"/>
<dbReference type="InterPro" id="IPR029787">
    <property type="entry name" value="Nucleotide_cyclase"/>
</dbReference>
<dbReference type="PROSITE" id="PS50887">
    <property type="entry name" value="GGDEF"/>
    <property type="match status" value="1"/>
</dbReference>
<dbReference type="SUPFAM" id="SSF55073">
    <property type="entry name" value="Nucleotide cyclase"/>
    <property type="match status" value="1"/>
</dbReference>
<dbReference type="NCBIfam" id="TIGR00254">
    <property type="entry name" value="GGDEF"/>
    <property type="match status" value="1"/>
</dbReference>
<feature type="transmembrane region" description="Helical" evidence="3">
    <location>
        <begin position="120"/>
        <end position="139"/>
    </location>
</feature>
<dbReference type="Gene3D" id="3.30.70.270">
    <property type="match status" value="1"/>
</dbReference>
<proteinExistence type="predicted"/>
<keyword evidence="3" id="KW-0812">Transmembrane</keyword>
<keyword evidence="6" id="KW-1185">Reference proteome</keyword>
<dbReference type="FunFam" id="3.30.70.270:FF:000001">
    <property type="entry name" value="Diguanylate cyclase domain protein"/>
    <property type="match status" value="1"/>
</dbReference>
<dbReference type="EMBL" id="QGTR01000005">
    <property type="protein sequence ID" value="PWV98184.1"/>
    <property type="molecule type" value="Genomic_DNA"/>
</dbReference>
<dbReference type="InterPro" id="IPR043128">
    <property type="entry name" value="Rev_trsase/Diguanyl_cyclase"/>
</dbReference>
<feature type="domain" description="GGDEF" evidence="4">
    <location>
        <begin position="252"/>
        <end position="384"/>
    </location>
</feature>
<evidence type="ECO:0000256" key="3">
    <source>
        <dbReference type="SAM" id="Phobius"/>
    </source>
</evidence>
<reference evidence="5 6" key="1">
    <citation type="submission" date="2018-05" db="EMBL/GenBank/DDBJ databases">
        <title>Genomic Encyclopedia of Type Strains, Phase IV (KMG-IV): sequencing the most valuable type-strain genomes for metagenomic binning, comparative biology and taxonomic classification.</title>
        <authorList>
            <person name="Goeker M."/>
        </authorList>
    </citation>
    <scope>NUCLEOTIDE SEQUENCE [LARGE SCALE GENOMIC DNA]</scope>
    <source>
        <strain evidence="5 6">DSM 16791</strain>
    </source>
</reference>
<evidence type="ECO:0000313" key="5">
    <source>
        <dbReference type="EMBL" id="PWV98184.1"/>
    </source>
</evidence>
<feature type="transmembrane region" description="Helical" evidence="3">
    <location>
        <begin position="69"/>
        <end position="88"/>
    </location>
</feature>
<dbReference type="CDD" id="cd01949">
    <property type="entry name" value="GGDEF"/>
    <property type="match status" value="1"/>
</dbReference>
<dbReference type="InterPro" id="IPR000160">
    <property type="entry name" value="GGDEF_dom"/>
</dbReference>
<keyword evidence="3" id="KW-1133">Transmembrane helix</keyword>
<feature type="transmembrane region" description="Helical" evidence="3">
    <location>
        <begin position="38"/>
        <end position="57"/>
    </location>
</feature>
<feature type="transmembrane region" description="Helical" evidence="3">
    <location>
        <begin position="95"/>
        <end position="114"/>
    </location>
</feature>
<dbReference type="Proteomes" id="UP000246352">
    <property type="component" value="Unassembled WGS sequence"/>
</dbReference>
<dbReference type="EC" id="2.7.7.65" evidence="1"/>
<dbReference type="SMART" id="SM00267">
    <property type="entry name" value="GGDEF"/>
    <property type="match status" value="1"/>
</dbReference>
<dbReference type="Pfam" id="PF00990">
    <property type="entry name" value="GGDEF"/>
    <property type="match status" value="1"/>
</dbReference>
<evidence type="ECO:0000313" key="6">
    <source>
        <dbReference type="Proteomes" id="UP000246352"/>
    </source>
</evidence>
<protein>
    <recommendedName>
        <fullName evidence="1">diguanylate cyclase</fullName>
        <ecNumber evidence="1">2.7.7.65</ecNumber>
    </recommendedName>
</protein>
<evidence type="ECO:0000259" key="4">
    <source>
        <dbReference type="PROSITE" id="PS50887"/>
    </source>
</evidence>
<feature type="transmembrane region" description="Helical" evidence="3">
    <location>
        <begin position="185"/>
        <end position="210"/>
    </location>
</feature>